<evidence type="ECO:0000256" key="1">
    <source>
        <dbReference type="ARBA" id="ARBA00022967"/>
    </source>
</evidence>
<dbReference type="PANTHER" id="PTHR48082:SF2">
    <property type="entry name" value="ATP SYNTHASE SUBUNIT ALPHA, MITOCHONDRIAL"/>
    <property type="match status" value="1"/>
</dbReference>
<proteinExistence type="predicted"/>
<dbReference type="CDD" id="cd18113">
    <property type="entry name" value="ATP-synt_F1_alpha_C"/>
    <property type="match status" value="1"/>
</dbReference>
<dbReference type="InterPro" id="IPR005294">
    <property type="entry name" value="ATP_synth_F1_asu"/>
</dbReference>
<name>W1VCL9_9ACTO</name>
<reference evidence="3 4" key="1">
    <citation type="submission" date="2013-12" db="EMBL/GenBank/DDBJ databases">
        <title>A Varibaculum cambriense genome reconstructed from a premature infant gut community with otherwise low bacterial novelty that shifts toward anaerobic metabolism during the third week of life.</title>
        <authorList>
            <person name="Brown C.T."/>
            <person name="Sharon I."/>
            <person name="Thomas B.C."/>
            <person name="Castelle C.J."/>
            <person name="Morowitz M.J."/>
            <person name="Banfield J.F."/>
        </authorList>
    </citation>
    <scope>NUCLEOTIDE SEQUENCE [LARGE SCALE GENOMIC DNA]</scope>
    <source>
        <strain evidence="4">DORA_12</strain>
    </source>
</reference>
<dbReference type="EMBL" id="AZLV01000975">
    <property type="protein sequence ID" value="ETJ02585.1"/>
    <property type="molecule type" value="Genomic_DNA"/>
</dbReference>
<dbReference type="AlphaFoldDB" id="W1VCL9"/>
<dbReference type="InterPro" id="IPR000793">
    <property type="entry name" value="ATP_synth_asu_C"/>
</dbReference>
<evidence type="ECO:0000313" key="4">
    <source>
        <dbReference type="Proteomes" id="UP000018852"/>
    </source>
</evidence>
<comment type="caution">
    <text evidence="3">The sequence shown here is derived from an EMBL/GenBank/DDBJ whole genome shotgun (WGS) entry which is preliminary data.</text>
</comment>
<gene>
    <name evidence="3" type="ORF">Q605_AUC00975G0001</name>
</gene>
<dbReference type="PANTHER" id="PTHR48082">
    <property type="entry name" value="ATP SYNTHASE SUBUNIT ALPHA, MITOCHONDRIAL"/>
    <property type="match status" value="1"/>
</dbReference>
<dbReference type="SUPFAM" id="SSF47917">
    <property type="entry name" value="C-terminal domain of alpha and beta subunits of F1 ATP synthase"/>
    <property type="match status" value="1"/>
</dbReference>
<dbReference type="Pfam" id="PF00306">
    <property type="entry name" value="ATP-synt_ab_C"/>
    <property type="match status" value="1"/>
</dbReference>
<dbReference type="InterPro" id="IPR038376">
    <property type="entry name" value="ATP_synth_asu_C_sf"/>
</dbReference>
<dbReference type="GO" id="GO:0045259">
    <property type="term" value="C:proton-transporting ATP synthase complex"/>
    <property type="evidence" value="ECO:0007669"/>
    <property type="project" value="InterPro"/>
</dbReference>
<feature type="domain" description="ATP synthase alpha subunit C-terminal" evidence="2">
    <location>
        <begin position="1"/>
        <end position="88"/>
    </location>
</feature>
<feature type="non-terminal residue" evidence="3">
    <location>
        <position position="1"/>
    </location>
</feature>
<keyword evidence="1" id="KW-1278">Translocase</keyword>
<sequence>QQLTRGERLMELLKQPQFTPYPVEEQVVSVWTGTNGYLDDLEVSEVLPFEAALLGYLRRSSSVLETIRSTGQLTEETEAQLKADVEAFRSSYAAGDHLLTGEVAAAEDEAPAERTSEQIVLKRG</sequence>
<dbReference type="PATRIC" id="fig|1403939.3.peg.1587"/>
<protein>
    <submittedName>
        <fullName evidence="3">F0F1 ATP synthase subunit alpha</fullName>
    </submittedName>
</protein>
<organism evidence="3 4">
    <name type="scientific">Actinomyces urogenitalis DORA_12</name>
    <dbReference type="NCBI Taxonomy" id="1403939"/>
    <lineage>
        <taxon>Bacteria</taxon>
        <taxon>Bacillati</taxon>
        <taxon>Actinomycetota</taxon>
        <taxon>Actinomycetes</taxon>
        <taxon>Actinomycetales</taxon>
        <taxon>Actinomycetaceae</taxon>
        <taxon>Actinomyces</taxon>
    </lineage>
</organism>
<evidence type="ECO:0000259" key="2">
    <source>
        <dbReference type="Pfam" id="PF00306"/>
    </source>
</evidence>
<dbReference type="Proteomes" id="UP000018852">
    <property type="component" value="Unassembled WGS sequence"/>
</dbReference>
<dbReference type="GO" id="GO:0043531">
    <property type="term" value="F:ADP binding"/>
    <property type="evidence" value="ECO:0007669"/>
    <property type="project" value="TreeGrafter"/>
</dbReference>
<dbReference type="Gene3D" id="1.20.150.20">
    <property type="entry name" value="ATP synthase alpha/beta chain, C-terminal domain"/>
    <property type="match status" value="1"/>
</dbReference>
<accession>W1VCL9</accession>
<evidence type="ECO:0000313" key="3">
    <source>
        <dbReference type="EMBL" id="ETJ02585.1"/>
    </source>
</evidence>
<dbReference type="GO" id="GO:0046933">
    <property type="term" value="F:proton-transporting ATP synthase activity, rotational mechanism"/>
    <property type="evidence" value="ECO:0007669"/>
    <property type="project" value="InterPro"/>
</dbReference>
<dbReference type="GO" id="GO:0005524">
    <property type="term" value="F:ATP binding"/>
    <property type="evidence" value="ECO:0007669"/>
    <property type="project" value="TreeGrafter"/>
</dbReference>